<protein>
    <submittedName>
        <fullName evidence="2">Uncharacterized protein</fullName>
    </submittedName>
</protein>
<dbReference type="AlphaFoldDB" id="A0A2A5B9D5"/>
<name>A0A2A5B9D5_9GAMM</name>
<comment type="caution">
    <text evidence="2">The sequence shown here is derived from an EMBL/GenBank/DDBJ whole genome shotgun (WGS) entry which is preliminary data.</text>
</comment>
<evidence type="ECO:0000313" key="3">
    <source>
        <dbReference type="Proteomes" id="UP000218327"/>
    </source>
</evidence>
<keyword evidence="1" id="KW-0812">Transmembrane</keyword>
<reference evidence="3" key="1">
    <citation type="submission" date="2017-08" db="EMBL/GenBank/DDBJ databases">
        <title>A dynamic microbial community with high functional redundancy inhabits the cold, oxic subseafloor aquifer.</title>
        <authorList>
            <person name="Tully B.J."/>
            <person name="Wheat C.G."/>
            <person name="Glazer B.T."/>
            <person name="Huber J.A."/>
        </authorList>
    </citation>
    <scope>NUCLEOTIDE SEQUENCE [LARGE SCALE GENOMIC DNA]</scope>
</reference>
<accession>A0A2A5B9D5</accession>
<gene>
    <name evidence="2" type="ORF">COA96_01465</name>
</gene>
<sequence>MNDEELMSVFIVAIVFAFGSLVVYLRYRTQQSRYNAEHLQSTLGDENLMLKSKTQQLESRIEVLESIVTDKNFRLKEEIRSLP</sequence>
<keyword evidence="1" id="KW-0472">Membrane</keyword>
<evidence type="ECO:0000313" key="2">
    <source>
        <dbReference type="EMBL" id="PCJ28204.1"/>
    </source>
</evidence>
<keyword evidence="1" id="KW-1133">Transmembrane helix</keyword>
<organism evidence="2 3">
    <name type="scientific">SAR86 cluster bacterium</name>
    <dbReference type="NCBI Taxonomy" id="2030880"/>
    <lineage>
        <taxon>Bacteria</taxon>
        <taxon>Pseudomonadati</taxon>
        <taxon>Pseudomonadota</taxon>
        <taxon>Gammaproteobacteria</taxon>
        <taxon>SAR86 cluster</taxon>
    </lineage>
</organism>
<evidence type="ECO:0000256" key="1">
    <source>
        <dbReference type="SAM" id="Phobius"/>
    </source>
</evidence>
<dbReference type="EMBL" id="NVVJ01000003">
    <property type="protein sequence ID" value="PCJ28204.1"/>
    <property type="molecule type" value="Genomic_DNA"/>
</dbReference>
<proteinExistence type="predicted"/>
<dbReference type="Proteomes" id="UP000218327">
    <property type="component" value="Unassembled WGS sequence"/>
</dbReference>
<feature type="transmembrane region" description="Helical" evidence="1">
    <location>
        <begin position="6"/>
        <end position="25"/>
    </location>
</feature>